<keyword evidence="1" id="KW-0472">Membrane</keyword>
<feature type="transmembrane region" description="Helical" evidence="1">
    <location>
        <begin position="61"/>
        <end position="79"/>
    </location>
</feature>
<accession>A0A2A4Z3B5</accession>
<keyword evidence="1" id="KW-0812">Transmembrane</keyword>
<name>A0A2A4Z3B5_9PROT</name>
<sequence length="124" mass="13576">MILGSIYINNNAVITHRDSYVLNNLSVISVRRPFLGSAFLLGTAFSGFVCSFSDLLYQNEIITIISISAASMVAGWNVGQLKLLSRDLRGSELSGAIWGSFSDLNLTRTKIVMQLSKIDEGENK</sequence>
<protein>
    <submittedName>
        <fullName evidence="2">Uncharacterized protein</fullName>
    </submittedName>
</protein>
<reference key="1">
    <citation type="submission" date="2017-08" db="EMBL/GenBank/DDBJ databases">
        <title>A dynamic microbial community with high functional redundancy inhabits the cold, oxic subseafloor aquifer.</title>
        <authorList>
            <person name="Tully B.J."/>
            <person name="Wheat C.G."/>
            <person name="Glazer B.T."/>
            <person name="Huber J.A."/>
        </authorList>
    </citation>
    <scope>NUCLEOTIDE SEQUENCE [LARGE SCALE GENOMIC DNA]</scope>
</reference>
<gene>
    <name evidence="2" type="ORF">COB13_07620</name>
</gene>
<dbReference type="EMBL" id="NVUS01000008">
    <property type="protein sequence ID" value="PCJ01220.1"/>
    <property type="molecule type" value="Genomic_DNA"/>
</dbReference>
<dbReference type="AlphaFoldDB" id="A0A2A4Z3B5"/>
<keyword evidence="1" id="KW-1133">Transmembrane helix</keyword>
<organism evidence="2">
    <name type="scientific">OCS116 cluster bacterium</name>
    <dbReference type="NCBI Taxonomy" id="2030921"/>
    <lineage>
        <taxon>Bacteria</taxon>
        <taxon>Pseudomonadati</taxon>
        <taxon>Pseudomonadota</taxon>
        <taxon>Alphaproteobacteria</taxon>
        <taxon>OCS116 cluster</taxon>
    </lineage>
</organism>
<reference evidence="2" key="2">
    <citation type="journal article" date="2018" name="ISME J.">
        <title>A dynamic microbial community with high functional redundancy inhabits the cold, oxic subseafloor aquifer.</title>
        <authorList>
            <person name="Tully B.J."/>
            <person name="Wheat C.G."/>
            <person name="Glazer B.T."/>
            <person name="Huber J.A."/>
        </authorList>
    </citation>
    <scope>NUCLEOTIDE SEQUENCE</scope>
    <source>
        <strain evidence="2">NORP83</strain>
    </source>
</reference>
<feature type="transmembrane region" description="Helical" evidence="1">
    <location>
        <begin position="34"/>
        <end position="55"/>
    </location>
</feature>
<comment type="caution">
    <text evidence="2">The sequence shown here is derived from an EMBL/GenBank/DDBJ whole genome shotgun (WGS) entry which is preliminary data.</text>
</comment>
<proteinExistence type="predicted"/>
<evidence type="ECO:0000313" key="2">
    <source>
        <dbReference type="EMBL" id="PCJ01220.1"/>
    </source>
</evidence>
<evidence type="ECO:0000256" key="1">
    <source>
        <dbReference type="SAM" id="Phobius"/>
    </source>
</evidence>